<keyword evidence="3" id="KW-1185">Reference proteome</keyword>
<keyword evidence="1" id="KW-1133">Transmembrane helix</keyword>
<feature type="transmembrane region" description="Helical" evidence="1">
    <location>
        <begin position="21"/>
        <end position="54"/>
    </location>
</feature>
<keyword evidence="1" id="KW-0812">Transmembrane</keyword>
<dbReference type="InterPro" id="IPR021091">
    <property type="entry name" value="Mercury_ion_transport_MerF"/>
</dbReference>
<sequence>MQATRRASRVDGMTERTDRKLIATGVVGTVIAALCCFTPILVVLLGAVGLSAWLGWLDYVLLPALAFLIGLTIYAVWRRQRRRASQENG</sequence>
<dbReference type="Proteomes" id="UP000199399">
    <property type="component" value="Unassembled WGS sequence"/>
</dbReference>
<evidence type="ECO:0000313" key="3">
    <source>
        <dbReference type="Proteomes" id="UP000199399"/>
    </source>
</evidence>
<proteinExistence type="predicted"/>
<feature type="transmembrane region" description="Helical" evidence="1">
    <location>
        <begin position="60"/>
        <end position="77"/>
    </location>
</feature>
<keyword evidence="1" id="KW-0472">Membrane</keyword>
<dbReference type="Pfam" id="PF11431">
    <property type="entry name" value="Transport_MerF"/>
    <property type="match status" value="1"/>
</dbReference>
<dbReference type="EMBL" id="FNBP01000022">
    <property type="protein sequence ID" value="SDH08774.1"/>
    <property type="molecule type" value="Genomic_DNA"/>
</dbReference>
<dbReference type="STRING" id="218672.SAMN04489759_12220"/>
<protein>
    <submittedName>
        <fullName evidence="2">Mercuric ion transport protein</fullName>
    </submittedName>
</protein>
<dbReference type="Gene3D" id="1.10.287.910">
    <property type="entry name" value="bacterial mercury transporter, merf"/>
    <property type="match status" value="1"/>
</dbReference>
<evidence type="ECO:0000313" key="2">
    <source>
        <dbReference type="EMBL" id="SDH08774.1"/>
    </source>
</evidence>
<accession>A0A1G7ZJD8</accession>
<dbReference type="NCBIfam" id="NF033565">
    <property type="entry name" value="trans_MerF"/>
    <property type="match status" value="1"/>
</dbReference>
<dbReference type="GO" id="GO:0016020">
    <property type="term" value="C:membrane"/>
    <property type="evidence" value="ECO:0007669"/>
    <property type="project" value="InterPro"/>
</dbReference>
<organism evidence="2 3">
    <name type="scientific">Sulfitobacter delicatus</name>
    <dbReference type="NCBI Taxonomy" id="218672"/>
    <lineage>
        <taxon>Bacteria</taxon>
        <taxon>Pseudomonadati</taxon>
        <taxon>Pseudomonadota</taxon>
        <taxon>Alphaproteobacteria</taxon>
        <taxon>Rhodobacterales</taxon>
        <taxon>Roseobacteraceae</taxon>
        <taxon>Sulfitobacter</taxon>
    </lineage>
</organism>
<name>A0A1G7ZJD8_9RHOB</name>
<evidence type="ECO:0000256" key="1">
    <source>
        <dbReference type="SAM" id="Phobius"/>
    </source>
</evidence>
<gene>
    <name evidence="2" type="ORF">SAMN04489759_12220</name>
</gene>
<reference evidence="3" key="1">
    <citation type="submission" date="2016-10" db="EMBL/GenBank/DDBJ databases">
        <authorList>
            <person name="Varghese N."/>
            <person name="Submissions S."/>
        </authorList>
    </citation>
    <scope>NUCLEOTIDE SEQUENCE [LARGE SCALE GENOMIC DNA]</scope>
    <source>
        <strain evidence="3">DSM 16477</strain>
    </source>
</reference>
<dbReference type="AlphaFoldDB" id="A0A1G7ZJD8"/>